<keyword evidence="3" id="KW-1185">Reference proteome</keyword>
<feature type="signal peptide" evidence="1">
    <location>
        <begin position="1"/>
        <end position="15"/>
    </location>
</feature>
<comment type="caution">
    <text evidence="2">The sequence shown here is derived from an EMBL/GenBank/DDBJ whole genome shotgun (WGS) entry which is preliminary data.</text>
</comment>
<evidence type="ECO:0000256" key="1">
    <source>
        <dbReference type="SAM" id="SignalP"/>
    </source>
</evidence>
<dbReference type="Proteomes" id="UP000789595">
    <property type="component" value="Unassembled WGS sequence"/>
</dbReference>
<dbReference type="AlphaFoldDB" id="A0A8J2SZB3"/>
<accession>A0A8J2SZB3</accession>
<dbReference type="EMBL" id="CAKKNE010000006">
    <property type="protein sequence ID" value="CAH0378742.1"/>
    <property type="molecule type" value="Genomic_DNA"/>
</dbReference>
<proteinExistence type="predicted"/>
<protein>
    <submittedName>
        <fullName evidence="2">Uncharacterized protein</fullName>
    </submittedName>
</protein>
<reference evidence="2" key="1">
    <citation type="submission" date="2021-11" db="EMBL/GenBank/DDBJ databases">
        <authorList>
            <consortium name="Genoscope - CEA"/>
            <person name="William W."/>
        </authorList>
    </citation>
    <scope>NUCLEOTIDE SEQUENCE</scope>
</reference>
<sequence length="229" mass="25230">MQLVVAAIALAAASACPLHDLADALERGVQAAGPHEWPYAAACAAYANTTEATWCGPGVRNSSGLAALNAWSGDGYGAYRVAEECGAPLPRCFVDVDREATAIKLTKLIDWGQEYEDDTARWDREITEICHEYIDYWQPHIGAYIGRGEFVEYAYTLSPKFNGESFLHSPIHIVDLAKGERDWVMTYTWRTAAGFAGETLDGKPEETTILIRPPLVLRLPIITCTYEIT</sequence>
<feature type="chain" id="PRO_5035178378" evidence="1">
    <location>
        <begin position="16"/>
        <end position="229"/>
    </location>
</feature>
<organism evidence="2 3">
    <name type="scientific">Pelagomonas calceolata</name>
    <dbReference type="NCBI Taxonomy" id="35677"/>
    <lineage>
        <taxon>Eukaryota</taxon>
        <taxon>Sar</taxon>
        <taxon>Stramenopiles</taxon>
        <taxon>Ochrophyta</taxon>
        <taxon>Pelagophyceae</taxon>
        <taxon>Pelagomonadales</taxon>
        <taxon>Pelagomonadaceae</taxon>
        <taxon>Pelagomonas</taxon>
    </lineage>
</organism>
<keyword evidence="1" id="KW-0732">Signal</keyword>
<evidence type="ECO:0000313" key="3">
    <source>
        <dbReference type="Proteomes" id="UP000789595"/>
    </source>
</evidence>
<name>A0A8J2SZB3_9STRA</name>
<evidence type="ECO:0000313" key="2">
    <source>
        <dbReference type="EMBL" id="CAH0378742.1"/>
    </source>
</evidence>
<gene>
    <name evidence="2" type="ORF">PECAL_6P03380</name>
</gene>